<evidence type="ECO:0000256" key="15">
    <source>
        <dbReference type="RuleBase" id="RU369077"/>
    </source>
</evidence>
<keyword evidence="5 15" id="KW-0109">Calcium transport</keyword>
<keyword evidence="10" id="KW-1133">Transmembrane helix</keyword>
<evidence type="ECO:0000256" key="14">
    <source>
        <dbReference type="ARBA" id="ARBA00031235"/>
    </source>
</evidence>
<keyword evidence="12 15" id="KW-0496">Mitochondrion</keyword>
<dbReference type="AlphaFoldDB" id="A0A8D3CDH8"/>
<comment type="similarity">
    <text evidence="2 15">Belongs to the SMDT1/EMRE family.</text>
</comment>
<evidence type="ECO:0000256" key="7">
    <source>
        <dbReference type="ARBA" id="ARBA00022792"/>
    </source>
</evidence>
<dbReference type="GO" id="GO:0051560">
    <property type="term" value="P:mitochondrial calcium ion homeostasis"/>
    <property type="evidence" value="ECO:0007669"/>
    <property type="project" value="UniProtKB-UniRule"/>
</dbReference>
<evidence type="ECO:0000256" key="10">
    <source>
        <dbReference type="ARBA" id="ARBA00022989"/>
    </source>
</evidence>
<evidence type="ECO:0000256" key="11">
    <source>
        <dbReference type="ARBA" id="ARBA00023065"/>
    </source>
</evidence>
<dbReference type="PANTHER" id="PTHR33904">
    <property type="entry name" value="ESSENTIAL MCU REGULATOR, MITOCHONDRIAL"/>
    <property type="match status" value="1"/>
</dbReference>
<dbReference type="Proteomes" id="UP000694558">
    <property type="component" value="Chromosome 19"/>
</dbReference>
<evidence type="ECO:0000256" key="5">
    <source>
        <dbReference type="ARBA" id="ARBA00022568"/>
    </source>
</evidence>
<dbReference type="PANTHER" id="PTHR33904:SF1">
    <property type="entry name" value="ESSENTIAL MCU REGULATOR, MITOCHONDRIAL"/>
    <property type="match status" value="1"/>
</dbReference>
<keyword evidence="11 15" id="KW-0406">Ion transport</keyword>
<evidence type="ECO:0000313" key="17">
    <source>
        <dbReference type="Proteomes" id="UP000694558"/>
    </source>
</evidence>
<keyword evidence="7 15" id="KW-0999">Mitochondrion inner membrane</keyword>
<dbReference type="Ensembl" id="ENSSMAT00000048305.1">
    <property type="protein sequence ID" value="ENSSMAP00000045336.1"/>
    <property type="gene ID" value="ENSSMAG00000034550.1"/>
</dbReference>
<reference evidence="16" key="1">
    <citation type="submission" date="2023-05" db="EMBL/GenBank/DDBJ databases">
        <title>High-quality long-read genome of Scophthalmus maximus.</title>
        <authorList>
            <person name="Lien S."/>
            <person name="Martinez P."/>
        </authorList>
    </citation>
    <scope>NUCLEOTIDE SEQUENCE [LARGE SCALE GENOMIC DNA]</scope>
</reference>
<evidence type="ECO:0000256" key="2">
    <source>
        <dbReference type="ARBA" id="ARBA00008958"/>
    </source>
</evidence>
<evidence type="ECO:0000256" key="4">
    <source>
        <dbReference type="ARBA" id="ARBA00022448"/>
    </source>
</evidence>
<dbReference type="InterPro" id="IPR018782">
    <property type="entry name" value="MCU_reg"/>
</dbReference>
<proteinExistence type="inferred from homology"/>
<comment type="function">
    <text evidence="15">Essential regulatory subunit of the mitochondrial calcium uniporter complex (uniplex), a complex that mediates calcium uptake into mitochondria.</text>
</comment>
<evidence type="ECO:0000256" key="1">
    <source>
        <dbReference type="ARBA" id="ARBA00004434"/>
    </source>
</evidence>
<protein>
    <recommendedName>
        <fullName evidence="3 15">Essential MCU regulator, mitochondrial</fullName>
    </recommendedName>
    <alternativeName>
        <fullName evidence="14 15">Single-pass membrane protein with aspartate-rich tail 1, mitochondrial</fullName>
    </alternativeName>
</protein>
<dbReference type="GO" id="GO:1990246">
    <property type="term" value="C:uniplex complex"/>
    <property type="evidence" value="ECO:0007669"/>
    <property type="project" value="UniProtKB-UniRule"/>
</dbReference>
<name>A0A8D3CDH8_SCOMX</name>
<evidence type="ECO:0000256" key="3">
    <source>
        <dbReference type="ARBA" id="ARBA00022180"/>
    </source>
</evidence>
<organism evidence="16 17">
    <name type="scientific">Scophthalmus maximus</name>
    <name type="common">Turbot</name>
    <name type="synonym">Psetta maxima</name>
    <dbReference type="NCBI Taxonomy" id="52904"/>
    <lineage>
        <taxon>Eukaryota</taxon>
        <taxon>Metazoa</taxon>
        <taxon>Chordata</taxon>
        <taxon>Craniata</taxon>
        <taxon>Vertebrata</taxon>
        <taxon>Euteleostomi</taxon>
        <taxon>Actinopterygii</taxon>
        <taxon>Neopterygii</taxon>
        <taxon>Teleostei</taxon>
        <taxon>Neoteleostei</taxon>
        <taxon>Acanthomorphata</taxon>
        <taxon>Carangaria</taxon>
        <taxon>Pleuronectiformes</taxon>
        <taxon>Pleuronectoidei</taxon>
        <taxon>Scophthalmidae</taxon>
        <taxon>Scophthalmus</taxon>
    </lineage>
</organism>
<sequence length="85" mass="10147">IFFLLLFDLSCQILYDYIINHCSFSLIMWLLRMVPFFYVGTQIHKNFAALLEEHDVFVPEDDDDWGVCRRPGYLRYHWLGLGVSL</sequence>
<keyword evidence="8 15" id="KW-0106">Calcium</keyword>
<evidence type="ECO:0000256" key="6">
    <source>
        <dbReference type="ARBA" id="ARBA00022692"/>
    </source>
</evidence>
<evidence type="ECO:0000313" key="16">
    <source>
        <dbReference type="Ensembl" id="ENSSMAP00000045336.1"/>
    </source>
</evidence>
<keyword evidence="6" id="KW-0812">Transmembrane</keyword>
<keyword evidence="9 15" id="KW-0809">Transit peptide</keyword>
<evidence type="ECO:0000256" key="12">
    <source>
        <dbReference type="ARBA" id="ARBA00023128"/>
    </source>
</evidence>
<keyword evidence="13" id="KW-0472">Membrane</keyword>
<dbReference type="GO" id="GO:0036444">
    <property type="term" value="P:calcium import into the mitochondrion"/>
    <property type="evidence" value="ECO:0007669"/>
    <property type="project" value="UniProtKB-UniRule"/>
</dbReference>
<accession>A0A8D3CDH8</accession>
<comment type="subunit">
    <text evidence="15">Component of the uniplex complex. Interacts (via the transmembrane region) with MCU (via the first transmembrane region); the interaction is direct.</text>
</comment>
<evidence type="ECO:0000256" key="8">
    <source>
        <dbReference type="ARBA" id="ARBA00022837"/>
    </source>
</evidence>
<evidence type="ECO:0000256" key="9">
    <source>
        <dbReference type="ARBA" id="ARBA00022946"/>
    </source>
</evidence>
<dbReference type="Pfam" id="PF10161">
    <property type="entry name" value="DDDD"/>
    <property type="match status" value="1"/>
</dbReference>
<evidence type="ECO:0000256" key="13">
    <source>
        <dbReference type="ARBA" id="ARBA00023136"/>
    </source>
</evidence>
<reference evidence="16" key="2">
    <citation type="submission" date="2025-08" db="UniProtKB">
        <authorList>
            <consortium name="Ensembl"/>
        </authorList>
    </citation>
    <scope>IDENTIFICATION</scope>
</reference>
<comment type="subcellular location">
    <subcellularLocation>
        <location evidence="1 15">Mitochondrion inner membrane</location>
        <topology evidence="1 15">Single-pass membrane protein</topology>
    </subcellularLocation>
</comment>
<keyword evidence="4 15" id="KW-0813">Transport</keyword>
<dbReference type="GeneTree" id="ENSGT01000000221757"/>